<reference evidence="1 2" key="1">
    <citation type="submission" date="2012-09" db="EMBL/GenBank/DDBJ databases">
        <title>The Genome Sequence of Actinobaculum massiliae ACS-171-V-COL2.</title>
        <authorList>
            <consortium name="The Broad Institute Genome Sequencing Platform"/>
            <person name="Earl A."/>
            <person name="Ward D."/>
            <person name="Feldgarden M."/>
            <person name="Gevers D."/>
            <person name="Saerens B."/>
            <person name="Vaneechoutte M."/>
            <person name="Walker B."/>
            <person name="Young S.K."/>
            <person name="Zeng Q."/>
            <person name="Gargeya S."/>
            <person name="Fitzgerald M."/>
            <person name="Haas B."/>
            <person name="Abouelleil A."/>
            <person name="Alvarado L."/>
            <person name="Arachchi H.M."/>
            <person name="Berlin A."/>
            <person name="Chapman S.B."/>
            <person name="Goldberg J."/>
            <person name="Griggs A."/>
            <person name="Gujja S."/>
            <person name="Hansen M."/>
            <person name="Howarth C."/>
            <person name="Imamovic A."/>
            <person name="Larimer J."/>
            <person name="McCowen C."/>
            <person name="Montmayeur A."/>
            <person name="Murphy C."/>
            <person name="Neiman D."/>
            <person name="Pearson M."/>
            <person name="Priest M."/>
            <person name="Roberts A."/>
            <person name="Saif S."/>
            <person name="Shea T."/>
            <person name="Sisk P."/>
            <person name="Sykes S."/>
            <person name="Wortman J."/>
            <person name="Nusbaum C."/>
            <person name="Birren B."/>
        </authorList>
    </citation>
    <scope>NUCLEOTIDE SEQUENCE [LARGE SCALE GENOMIC DNA]</scope>
    <source>
        <strain evidence="2">ACS-171-V-Col2</strain>
    </source>
</reference>
<dbReference type="Proteomes" id="UP000009888">
    <property type="component" value="Unassembled WGS sequence"/>
</dbReference>
<keyword evidence="2" id="KW-1185">Reference proteome</keyword>
<gene>
    <name evidence="1" type="ORF">HMPREF9233_00256</name>
</gene>
<comment type="caution">
    <text evidence="1">The sequence shown here is derived from an EMBL/GenBank/DDBJ whole genome shotgun (WGS) entry which is preliminary data.</text>
</comment>
<organism evidence="1 2">
    <name type="scientific">Actinobaculum massiliense ACS-171-V-Col2</name>
    <dbReference type="NCBI Taxonomy" id="883066"/>
    <lineage>
        <taxon>Bacteria</taxon>
        <taxon>Bacillati</taxon>
        <taxon>Actinomycetota</taxon>
        <taxon>Actinomycetes</taxon>
        <taxon>Actinomycetales</taxon>
        <taxon>Actinomycetaceae</taxon>
        <taxon>Actinobaculum</taxon>
    </lineage>
</organism>
<evidence type="ECO:0000313" key="2">
    <source>
        <dbReference type="Proteomes" id="UP000009888"/>
    </source>
</evidence>
<evidence type="ECO:0000313" key="1">
    <source>
        <dbReference type="EMBL" id="EKU95469.1"/>
    </source>
</evidence>
<dbReference type="eggNOG" id="ENOG5032ENB">
    <property type="taxonomic scope" value="Bacteria"/>
</dbReference>
<sequence length="173" mass="19163">MDEAQLEVETFVLKGVGVVDPAAFAASHPDYLVSIRRDPGEAARWWNWQADQGFPGEGWVSIKLNDAQIMPPDAWTNVGLFWGGVLDAVEGYGNTGFGRGDFSEERAGFSVAKKGPLAIFELRGDRYPVEPSSFLRGLLDAAREFYSWAGRYTRECDPSALTRIKELAEGMLR</sequence>
<proteinExistence type="predicted"/>
<protein>
    <submittedName>
        <fullName evidence="1">Uncharacterized protein</fullName>
    </submittedName>
</protein>
<accession>K9EE27</accession>
<dbReference type="AlphaFoldDB" id="K9EE27"/>
<dbReference type="HOGENOM" id="CLU_1544364_0_0_11"/>
<name>K9EE27_9ACTO</name>
<dbReference type="EMBL" id="AGWL01000002">
    <property type="protein sequence ID" value="EKU95469.1"/>
    <property type="molecule type" value="Genomic_DNA"/>
</dbReference>
<dbReference type="PATRIC" id="fig|883066.3.peg.261"/>